<dbReference type="Pfam" id="PF00102">
    <property type="entry name" value="Y_phosphatase"/>
    <property type="match status" value="1"/>
</dbReference>
<dbReference type="PANTHER" id="PTHR19134:SF561">
    <property type="entry name" value="PROTEIN TYROSINE PHOSPHATASE 36E, ISOFORM A"/>
    <property type="match status" value="1"/>
</dbReference>
<feature type="region of interest" description="Disordered" evidence="3">
    <location>
        <begin position="779"/>
        <end position="829"/>
    </location>
</feature>
<evidence type="ECO:0000259" key="6">
    <source>
        <dbReference type="PROSITE" id="PS50206"/>
    </source>
</evidence>
<dbReference type="PROSITE" id="PS00383">
    <property type="entry name" value="TYR_PHOSPHATASE_1"/>
    <property type="match status" value="1"/>
</dbReference>
<proteinExistence type="inferred from homology"/>
<dbReference type="InterPro" id="IPR050348">
    <property type="entry name" value="Protein-Tyr_Phosphatase"/>
</dbReference>
<dbReference type="EC" id="3.1.3.48" evidence="2"/>
<dbReference type="InterPro" id="IPR003595">
    <property type="entry name" value="Tyr_Pase_cat"/>
</dbReference>
<dbReference type="InterPro" id="IPR000242">
    <property type="entry name" value="PTP_cat"/>
</dbReference>
<dbReference type="OrthoDB" id="6058203at2759"/>
<feature type="domain" description="Rhodanese" evidence="6">
    <location>
        <begin position="149"/>
        <end position="265"/>
    </location>
</feature>
<evidence type="ECO:0000256" key="3">
    <source>
        <dbReference type="SAM" id="MobiDB-lite"/>
    </source>
</evidence>
<dbReference type="Gene3D" id="3.90.190.10">
    <property type="entry name" value="Protein tyrosine phosphatase superfamily"/>
    <property type="match status" value="1"/>
</dbReference>
<feature type="compositionally biased region" description="Basic and acidic residues" evidence="3">
    <location>
        <begin position="804"/>
        <end position="814"/>
    </location>
</feature>
<dbReference type="InterPro" id="IPR036873">
    <property type="entry name" value="Rhodanese-like_dom_sf"/>
</dbReference>
<dbReference type="EMBL" id="JANBPY010002075">
    <property type="protein sequence ID" value="KAJ1956706.1"/>
    <property type="molecule type" value="Genomic_DNA"/>
</dbReference>
<name>A0A9W8AQA5_9FUNG</name>
<protein>
    <recommendedName>
        <fullName evidence="2">protein-tyrosine-phosphatase</fullName>
        <ecNumber evidence="2">3.1.3.48</ecNumber>
    </recommendedName>
</protein>
<dbReference type="AlphaFoldDB" id="A0A9W8AQA5"/>
<feature type="compositionally biased region" description="Low complexity" evidence="3">
    <location>
        <begin position="692"/>
        <end position="702"/>
    </location>
</feature>
<accession>A0A9W8AQA5</accession>
<dbReference type="SMART" id="SM00194">
    <property type="entry name" value="PTPc"/>
    <property type="match status" value="1"/>
</dbReference>
<dbReference type="PROSITE" id="PS50206">
    <property type="entry name" value="RHODANESE_3"/>
    <property type="match status" value="1"/>
</dbReference>
<evidence type="ECO:0000313" key="7">
    <source>
        <dbReference type="EMBL" id="KAJ1956706.1"/>
    </source>
</evidence>
<dbReference type="Proteomes" id="UP001150925">
    <property type="component" value="Unassembled WGS sequence"/>
</dbReference>
<dbReference type="Gene3D" id="3.40.250.10">
    <property type="entry name" value="Rhodanese-like domain"/>
    <property type="match status" value="1"/>
</dbReference>
<feature type="domain" description="Tyrosine specific protein phosphatases" evidence="5">
    <location>
        <begin position="599"/>
        <end position="740"/>
    </location>
</feature>
<reference evidence="7" key="1">
    <citation type="submission" date="2022-07" db="EMBL/GenBank/DDBJ databases">
        <title>Phylogenomic reconstructions and comparative analyses of Kickxellomycotina fungi.</title>
        <authorList>
            <person name="Reynolds N.K."/>
            <person name="Stajich J.E."/>
            <person name="Barry K."/>
            <person name="Grigoriev I.V."/>
            <person name="Crous P."/>
            <person name="Smith M.E."/>
        </authorList>
    </citation>
    <scope>NUCLEOTIDE SEQUENCE</scope>
    <source>
        <strain evidence="7">RSA 1196</strain>
    </source>
</reference>
<sequence length="861" mass="95544">MAQVPSLAYQRDRHSTQDDERGSLPSESEADDCRSVPSNPSPMDVCDPRSYHESIALIQKSLGQPTVVPSLATSTSARDVKVHREHVPGLISTSLLTSTGCPSFPSFTPSTLAQLLGPARPRAASASLSTTAVTKVTLDSTSRSPDPVVPPRVLLLDIRIPSQFAQSHITDAVNLSVPSTLLKRAGYTVDRVASMLSHPEDQRKLFSWMTYTHVVIMDHNSHTLTEHSVITSLCQKFTDPASAVHIGWLRGGFEAFRARFPTACVSSHHESSARIPNSGSAVKCQPYRSAEQQPLDQLLNSTKKSNSGALGPLTCPVSGNEDPMRNPFFLSFCHNNEPPVWANSDQARNVGIRLASHRRRRVTQKPVDELELCRMPLYLHHASDPVQSSAYIRQQFERLQARENARLASVLSNTQYRPSSKTPSFSQAIESHDKNRYYNILPFDHNRVPLHYQNSHSDNELLATQYINASFLHSAYSSRRYIATQGPLPGTIDDFWAMVWEQQSRLVIMLTREEERSRIACHRYWPSPYHTPMLAGHELTVTNIFESVFPADPTIIIRLLRLENIHNGQWERRIVVQLQYTGWPDFEAPADPRGVLRLRDITNAMDHILKTCNGPATEDCNANLPPNSSSDSPVIVHCSAGCGRTGTFCVIDTLLSTYEEPTSTTKGEAWATPLTRHDSAIDSSCTPPDLLCDSPLSPSAPSTDDVGDSGNQKSRDLVSHTVEQFRTMRNYMVQTVDQLSFCYEALVWDFLQDYDRRATLLTLESVTKELAIVIKNEIGKPPTSPFPPQAKSLSTQARQQDAARLSHKDPDSHKFSALSQTSPGKLLKGSHSFPEKTFVSGPLTSSIATGLWSLRAPRSST</sequence>
<dbReference type="InterPro" id="IPR016130">
    <property type="entry name" value="Tyr_Pase_AS"/>
</dbReference>
<keyword evidence="7" id="KW-0378">Hydrolase</keyword>
<evidence type="ECO:0000259" key="5">
    <source>
        <dbReference type="PROSITE" id="PS50056"/>
    </source>
</evidence>
<gene>
    <name evidence="7" type="primary">Ptp2</name>
    <name evidence="7" type="ORF">IWQ62_005245</name>
</gene>
<feature type="region of interest" description="Disordered" evidence="3">
    <location>
        <begin position="1"/>
        <end position="48"/>
    </location>
</feature>
<dbReference type="PRINTS" id="PR00700">
    <property type="entry name" value="PRTYPHPHTASE"/>
</dbReference>
<evidence type="ECO:0000259" key="4">
    <source>
        <dbReference type="PROSITE" id="PS50055"/>
    </source>
</evidence>
<feature type="non-terminal residue" evidence="7">
    <location>
        <position position="861"/>
    </location>
</feature>
<feature type="region of interest" description="Disordered" evidence="3">
    <location>
        <begin position="692"/>
        <end position="715"/>
    </location>
</feature>
<dbReference type="PROSITE" id="PS50055">
    <property type="entry name" value="TYR_PHOSPHATASE_PTP"/>
    <property type="match status" value="1"/>
</dbReference>
<comment type="caution">
    <text evidence="7">The sequence shown here is derived from an EMBL/GenBank/DDBJ whole genome shotgun (WGS) entry which is preliminary data.</text>
</comment>
<dbReference type="SMART" id="SM00404">
    <property type="entry name" value="PTPc_motif"/>
    <property type="match status" value="1"/>
</dbReference>
<dbReference type="InterPro" id="IPR001763">
    <property type="entry name" value="Rhodanese-like_dom"/>
</dbReference>
<comment type="similarity">
    <text evidence="1">Belongs to the protein-tyrosine phosphatase family. Non-receptor class subfamily.</text>
</comment>
<evidence type="ECO:0000313" key="8">
    <source>
        <dbReference type="Proteomes" id="UP001150925"/>
    </source>
</evidence>
<dbReference type="CDD" id="cd18533">
    <property type="entry name" value="PTP_fungal"/>
    <property type="match status" value="1"/>
</dbReference>
<evidence type="ECO:0000256" key="2">
    <source>
        <dbReference type="ARBA" id="ARBA00013064"/>
    </source>
</evidence>
<dbReference type="InterPro" id="IPR029021">
    <property type="entry name" value="Prot-tyrosine_phosphatase-like"/>
</dbReference>
<feature type="compositionally biased region" description="Basic and acidic residues" evidence="3">
    <location>
        <begin position="10"/>
        <end position="22"/>
    </location>
</feature>
<feature type="domain" description="Tyrosine-protein phosphatase" evidence="4">
    <location>
        <begin position="392"/>
        <end position="747"/>
    </location>
</feature>
<dbReference type="Pfam" id="PF00581">
    <property type="entry name" value="Rhodanese"/>
    <property type="match status" value="1"/>
</dbReference>
<dbReference type="PANTHER" id="PTHR19134">
    <property type="entry name" value="RECEPTOR-TYPE TYROSINE-PROTEIN PHOSPHATASE"/>
    <property type="match status" value="1"/>
</dbReference>
<dbReference type="SUPFAM" id="SSF52821">
    <property type="entry name" value="Rhodanese/Cell cycle control phosphatase"/>
    <property type="match status" value="1"/>
</dbReference>
<dbReference type="SUPFAM" id="SSF52799">
    <property type="entry name" value="(Phosphotyrosine protein) phosphatases II"/>
    <property type="match status" value="1"/>
</dbReference>
<dbReference type="GO" id="GO:0004725">
    <property type="term" value="F:protein tyrosine phosphatase activity"/>
    <property type="evidence" value="ECO:0007669"/>
    <property type="project" value="UniProtKB-EC"/>
</dbReference>
<dbReference type="PROSITE" id="PS50056">
    <property type="entry name" value="TYR_PHOSPHATASE_2"/>
    <property type="match status" value="1"/>
</dbReference>
<evidence type="ECO:0000256" key="1">
    <source>
        <dbReference type="ARBA" id="ARBA00009649"/>
    </source>
</evidence>
<organism evidence="7 8">
    <name type="scientific">Dispira parvispora</name>
    <dbReference type="NCBI Taxonomy" id="1520584"/>
    <lineage>
        <taxon>Eukaryota</taxon>
        <taxon>Fungi</taxon>
        <taxon>Fungi incertae sedis</taxon>
        <taxon>Zoopagomycota</taxon>
        <taxon>Kickxellomycotina</taxon>
        <taxon>Dimargaritomycetes</taxon>
        <taxon>Dimargaritales</taxon>
        <taxon>Dimargaritaceae</taxon>
        <taxon>Dispira</taxon>
    </lineage>
</organism>
<keyword evidence="8" id="KW-1185">Reference proteome</keyword>
<dbReference type="InterPro" id="IPR000387">
    <property type="entry name" value="Tyr_Pase_dom"/>
</dbReference>